<dbReference type="EMBL" id="CP029684">
    <property type="protein sequence ID" value="QAS69754.1"/>
    <property type="molecule type" value="Genomic_DNA"/>
</dbReference>
<organism evidence="2 5">
    <name type="scientific">Oenococcus sicerae</name>
    <dbReference type="NCBI Taxonomy" id="2203724"/>
    <lineage>
        <taxon>Bacteria</taxon>
        <taxon>Bacillati</taxon>
        <taxon>Bacillota</taxon>
        <taxon>Bacilli</taxon>
        <taxon>Lactobacillales</taxon>
        <taxon>Lactobacillaceae</taxon>
        <taxon>Oenococcus</taxon>
    </lineage>
</organism>
<protein>
    <submittedName>
        <fullName evidence="2">Uncharacterized protein</fullName>
    </submittedName>
</protein>
<evidence type="ECO:0000313" key="4">
    <source>
        <dbReference type="Proteomes" id="UP000286907"/>
    </source>
</evidence>
<feature type="transmembrane region" description="Helical" evidence="1">
    <location>
        <begin position="27"/>
        <end position="48"/>
    </location>
</feature>
<keyword evidence="1" id="KW-0812">Transmembrane</keyword>
<proteinExistence type="predicted"/>
<reference evidence="3 4" key="1">
    <citation type="journal article" date="2019" name="Syst. Appl. Microbiol.">
        <title>Oenococcus sicerae sp. nov., isolated from French cider.</title>
        <authorList>
            <person name="Cousin F.J."/>
            <person name="Le Guellec R."/>
            <person name="Chagnot C."/>
            <person name="Goux D."/>
            <person name="Dalmasso M."/>
            <person name="Laplace J.M."/>
            <person name="Cretenet M."/>
        </authorList>
    </citation>
    <scope>NUCLEOTIDE SEQUENCE [LARGE SCALE GENOMIC DNA]</scope>
    <source>
        <strain evidence="3 4">UCMA 15228</strain>
    </source>
</reference>
<dbReference type="AlphaFoldDB" id="A0AAJ1RAR6"/>
<sequence>MMGIGLLTLINQWLGFFSVRNKARGRIYSLVGLAANFYLLYIGIRLVINQQVWGWLILLAFIVLLYFSILNIIYYFTDKTVKWDISPIIDRALGGSGSEEEAALKTVPANGLYTRDQVLDTVIVSDYEQQQNLNFLFQQMQEAKLVSNGYGQMSHASIKKYLAENGTISANHPGSLIPYFDMKYAPNGLIIYGGINEIAARPIGLITKVGLSDAITALQGYHLSLASAVIHGGTGQVLDPETGKTVTVHIPIFVTAEVAYQRRSSI</sequence>
<keyword evidence="1" id="KW-0472">Membrane</keyword>
<reference evidence="2" key="2">
    <citation type="submission" date="2019-01" db="EMBL/GenBank/DDBJ databases">
        <title>Oenococcus sicerae UCMA17102.</title>
        <authorList>
            <person name="Cousin F.J."/>
            <person name="Le Guellec R."/>
            <person name="Cretenet M."/>
        </authorList>
    </citation>
    <scope>NUCLEOTIDE SEQUENCE</scope>
    <source>
        <strain evidence="2">UCMA17102</strain>
    </source>
</reference>
<reference evidence="3" key="3">
    <citation type="submission" date="2020-01" db="EMBL/GenBank/DDBJ databases">
        <authorList>
            <person name="Cousin F.J."/>
            <person name="Le Guellec R."/>
            <person name="Cretenet M."/>
        </authorList>
    </citation>
    <scope>NUCLEOTIDE SEQUENCE</scope>
    <source>
        <strain evidence="3">UCMA 15228</strain>
    </source>
</reference>
<dbReference type="EMBL" id="SDWY01000002">
    <property type="protein sequence ID" value="MDN6900148.1"/>
    <property type="molecule type" value="Genomic_DNA"/>
</dbReference>
<evidence type="ECO:0000313" key="3">
    <source>
        <dbReference type="EMBL" id="QAS69754.1"/>
    </source>
</evidence>
<feature type="transmembrane region" description="Helical" evidence="1">
    <location>
        <begin position="54"/>
        <end position="76"/>
    </location>
</feature>
<name>A0AAJ1RAR6_9LACO</name>
<dbReference type="Proteomes" id="UP000286907">
    <property type="component" value="Chromosome"/>
</dbReference>
<evidence type="ECO:0000256" key="1">
    <source>
        <dbReference type="SAM" id="Phobius"/>
    </source>
</evidence>
<dbReference type="InterPro" id="IPR046503">
    <property type="entry name" value="DUF6681"/>
</dbReference>
<dbReference type="Pfam" id="PF20386">
    <property type="entry name" value="DUF6681"/>
    <property type="match status" value="1"/>
</dbReference>
<evidence type="ECO:0000313" key="2">
    <source>
        <dbReference type="EMBL" id="MDN6900148.1"/>
    </source>
</evidence>
<dbReference type="Proteomes" id="UP001167919">
    <property type="component" value="Unassembled WGS sequence"/>
</dbReference>
<gene>
    <name evidence="3" type="ORF">DLJ48_04070</name>
    <name evidence="2" type="ORF">EVC35_03895</name>
</gene>
<keyword evidence="1" id="KW-1133">Transmembrane helix</keyword>
<evidence type="ECO:0000313" key="5">
    <source>
        <dbReference type="Proteomes" id="UP001167919"/>
    </source>
</evidence>
<keyword evidence="4" id="KW-1185">Reference proteome</keyword>
<accession>A0AAJ1RAR6</accession>